<feature type="signal peptide" evidence="3">
    <location>
        <begin position="1"/>
        <end position="25"/>
    </location>
</feature>
<evidence type="ECO:0000256" key="3">
    <source>
        <dbReference type="SAM" id="SignalP"/>
    </source>
</evidence>
<dbReference type="SUPFAM" id="SSF88713">
    <property type="entry name" value="Glycoside hydrolase/deacetylase"/>
    <property type="match status" value="1"/>
</dbReference>
<keyword evidence="6" id="KW-1185">Reference proteome</keyword>
<evidence type="ECO:0000256" key="1">
    <source>
        <dbReference type="ARBA" id="ARBA00022723"/>
    </source>
</evidence>
<dbReference type="GO" id="GO:0046872">
    <property type="term" value="F:metal ion binding"/>
    <property type="evidence" value="ECO:0007669"/>
    <property type="project" value="UniProtKB-KW"/>
</dbReference>
<accession>A0A9N9CYT9</accession>
<dbReference type="PANTHER" id="PTHR10587:SF133">
    <property type="entry name" value="CHITIN DEACETYLASE 1-RELATED"/>
    <property type="match status" value="1"/>
</dbReference>
<dbReference type="PANTHER" id="PTHR10587">
    <property type="entry name" value="GLYCOSYL TRANSFERASE-RELATED"/>
    <property type="match status" value="1"/>
</dbReference>
<evidence type="ECO:0000313" key="6">
    <source>
        <dbReference type="Proteomes" id="UP000789831"/>
    </source>
</evidence>
<proteinExistence type="predicted"/>
<dbReference type="Proteomes" id="UP000789831">
    <property type="component" value="Unassembled WGS sequence"/>
</dbReference>
<dbReference type="AlphaFoldDB" id="A0A9N9CYT9"/>
<evidence type="ECO:0000259" key="4">
    <source>
        <dbReference type="PROSITE" id="PS51677"/>
    </source>
</evidence>
<evidence type="ECO:0000313" key="5">
    <source>
        <dbReference type="EMBL" id="CAG8619558.1"/>
    </source>
</evidence>
<protein>
    <submittedName>
        <fullName evidence="5">289_t:CDS:1</fullName>
    </submittedName>
</protein>
<dbReference type="GO" id="GO:0004099">
    <property type="term" value="F:chitin deacetylase activity"/>
    <property type="evidence" value="ECO:0007669"/>
    <property type="project" value="TreeGrafter"/>
</dbReference>
<evidence type="ECO:0000256" key="2">
    <source>
        <dbReference type="ARBA" id="ARBA00022801"/>
    </source>
</evidence>
<dbReference type="EMBL" id="CAJVPL010002780">
    <property type="protein sequence ID" value="CAG8619558.1"/>
    <property type="molecule type" value="Genomic_DNA"/>
</dbReference>
<dbReference type="GO" id="GO:0005975">
    <property type="term" value="P:carbohydrate metabolic process"/>
    <property type="evidence" value="ECO:0007669"/>
    <property type="project" value="InterPro"/>
</dbReference>
<feature type="chain" id="PRO_5040114128" evidence="3">
    <location>
        <begin position="26"/>
        <end position="357"/>
    </location>
</feature>
<dbReference type="Pfam" id="PF01522">
    <property type="entry name" value="Polysacc_deac_1"/>
    <property type="match status" value="1"/>
</dbReference>
<reference evidence="5" key="1">
    <citation type="submission" date="2021-06" db="EMBL/GenBank/DDBJ databases">
        <authorList>
            <person name="Kallberg Y."/>
            <person name="Tangrot J."/>
            <person name="Rosling A."/>
        </authorList>
    </citation>
    <scope>NUCLEOTIDE SEQUENCE</scope>
    <source>
        <strain evidence="5">MT106</strain>
    </source>
</reference>
<dbReference type="InterPro" id="IPR050248">
    <property type="entry name" value="Polysacc_deacetylase_ArnD"/>
</dbReference>
<organism evidence="5 6">
    <name type="scientific">Ambispora gerdemannii</name>
    <dbReference type="NCBI Taxonomy" id="144530"/>
    <lineage>
        <taxon>Eukaryota</taxon>
        <taxon>Fungi</taxon>
        <taxon>Fungi incertae sedis</taxon>
        <taxon>Mucoromycota</taxon>
        <taxon>Glomeromycotina</taxon>
        <taxon>Glomeromycetes</taxon>
        <taxon>Archaeosporales</taxon>
        <taxon>Ambisporaceae</taxon>
        <taxon>Ambispora</taxon>
    </lineage>
</organism>
<dbReference type="GO" id="GO:0016020">
    <property type="term" value="C:membrane"/>
    <property type="evidence" value="ECO:0007669"/>
    <property type="project" value="TreeGrafter"/>
</dbReference>
<comment type="caution">
    <text evidence="5">The sequence shown here is derived from an EMBL/GenBank/DDBJ whole genome shotgun (WGS) entry which is preliminary data.</text>
</comment>
<dbReference type="Gene3D" id="3.20.20.370">
    <property type="entry name" value="Glycoside hydrolase/deacetylase"/>
    <property type="match status" value="1"/>
</dbReference>
<dbReference type="InterPro" id="IPR002509">
    <property type="entry name" value="NODB_dom"/>
</dbReference>
<feature type="domain" description="NodB homology" evidence="4">
    <location>
        <begin position="92"/>
        <end position="277"/>
    </location>
</feature>
<sequence>MYIPKLSLLLFILISSTAIIDITEAQLKGKWPPKGPPPINKAWNKLVKKKKLVNAPVITTQGDCSGNPIDTCNWSCSHCNRPDDILACPTKNVWGLSFDDGPSEYTSALLDFLDENDVKATFFLIGINVVGNPELVKRMVDSGHEVGVHTWSHTALTTQTTEQIIAEVKWTEKAIKEAGGITPRLMRPPFGDMDDRVRGIMKQLGYKIVIWDKDSRDWVSVSDPTFQLEWVAGNFSVWASEDTPTGHISLEHDYYQQTAEQGPKAVSTLLDAGWNINTVANCSDFSPYLENLKGGDETAAASEVSLNNNATANNNDNTTDPTVVTQSATNGSFTSKISTISLVVSLSIIGITMSYLL</sequence>
<name>A0A9N9CYT9_9GLOM</name>
<dbReference type="GO" id="GO:0009272">
    <property type="term" value="P:fungal-type cell wall biogenesis"/>
    <property type="evidence" value="ECO:0007669"/>
    <property type="project" value="UniProtKB-ARBA"/>
</dbReference>
<gene>
    <name evidence="5" type="ORF">AGERDE_LOCUS9994</name>
</gene>
<keyword evidence="1" id="KW-0479">Metal-binding</keyword>
<dbReference type="InterPro" id="IPR011330">
    <property type="entry name" value="Glyco_hydro/deAcase_b/a-brl"/>
</dbReference>
<dbReference type="OrthoDB" id="407355at2759"/>
<dbReference type="PROSITE" id="PS51677">
    <property type="entry name" value="NODB"/>
    <property type="match status" value="1"/>
</dbReference>
<keyword evidence="2" id="KW-0378">Hydrolase</keyword>
<keyword evidence="3" id="KW-0732">Signal</keyword>